<accession>A0A368R2P7</accession>
<dbReference type="AlphaFoldDB" id="A0A368R2P7"/>
<keyword evidence="1" id="KW-0732">Signal</keyword>
<reference evidence="2" key="2">
    <citation type="submission" date="2015-07" db="EMBL/GenBank/DDBJ databases">
        <authorList>
            <person name="Noorani M."/>
        </authorList>
    </citation>
    <scope>NUCLEOTIDE SEQUENCE</scope>
    <source>
        <strain evidence="2">Yugu1</strain>
    </source>
</reference>
<proteinExistence type="predicted"/>
<evidence type="ECO:0000256" key="1">
    <source>
        <dbReference type="SAM" id="SignalP"/>
    </source>
</evidence>
<reference evidence="2" key="1">
    <citation type="journal article" date="2012" name="Nat. Biotechnol.">
        <title>Reference genome sequence of the model plant Setaria.</title>
        <authorList>
            <person name="Bennetzen J.L."/>
            <person name="Schmutz J."/>
            <person name="Wang H."/>
            <person name="Percifield R."/>
            <person name="Hawkins J."/>
            <person name="Pontaroli A.C."/>
            <person name="Estep M."/>
            <person name="Feng L."/>
            <person name="Vaughn J.N."/>
            <person name="Grimwood J."/>
            <person name="Jenkins J."/>
            <person name="Barry K."/>
            <person name="Lindquist E."/>
            <person name="Hellsten U."/>
            <person name="Deshpande S."/>
            <person name="Wang X."/>
            <person name="Wu X."/>
            <person name="Mitros T."/>
            <person name="Triplett J."/>
            <person name="Yang X."/>
            <person name="Ye C.Y."/>
            <person name="Mauro-Herrera M."/>
            <person name="Wang L."/>
            <person name="Li P."/>
            <person name="Sharma M."/>
            <person name="Sharma R."/>
            <person name="Ronald P.C."/>
            <person name="Panaud O."/>
            <person name="Kellogg E.A."/>
            <person name="Brutnell T.P."/>
            <person name="Doust A.N."/>
            <person name="Tuskan G.A."/>
            <person name="Rokhsar D."/>
            <person name="Devos K.M."/>
        </authorList>
    </citation>
    <scope>NUCLEOTIDE SEQUENCE [LARGE SCALE GENOMIC DNA]</scope>
    <source>
        <strain evidence="2">Yugu1</strain>
    </source>
</reference>
<gene>
    <name evidence="2" type="ORF">SETIT_5G082700v2</name>
</gene>
<evidence type="ECO:0008006" key="3">
    <source>
        <dbReference type="Google" id="ProtNLM"/>
    </source>
</evidence>
<organism evidence="2">
    <name type="scientific">Setaria italica</name>
    <name type="common">Foxtail millet</name>
    <name type="synonym">Panicum italicum</name>
    <dbReference type="NCBI Taxonomy" id="4555"/>
    <lineage>
        <taxon>Eukaryota</taxon>
        <taxon>Viridiplantae</taxon>
        <taxon>Streptophyta</taxon>
        <taxon>Embryophyta</taxon>
        <taxon>Tracheophyta</taxon>
        <taxon>Spermatophyta</taxon>
        <taxon>Magnoliopsida</taxon>
        <taxon>Liliopsida</taxon>
        <taxon>Poales</taxon>
        <taxon>Poaceae</taxon>
        <taxon>PACMAD clade</taxon>
        <taxon>Panicoideae</taxon>
        <taxon>Panicodae</taxon>
        <taxon>Paniceae</taxon>
        <taxon>Cenchrinae</taxon>
        <taxon>Setaria</taxon>
    </lineage>
</organism>
<feature type="signal peptide" evidence="1">
    <location>
        <begin position="1"/>
        <end position="19"/>
    </location>
</feature>
<feature type="chain" id="PRO_5016653951" description="Secreted protein" evidence="1">
    <location>
        <begin position="20"/>
        <end position="110"/>
    </location>
</feature>
<dbReference type="EMBL" id="CM003532">
    <property type="protein sequence ID" value="RCV24423.1"/>
    <property type="molecule type" value="Genomic_DNA"/>
</dbReference>
<sequence>MSPLFIVLCSFRITPFVPGVCISGGDSWISLATSSSPHPTSRRLLAFLFSRPPAPHLTDSHQVLGSELSERTSHVVPSATSPSLFVWLSCVLGDELMLRKRIHGMLRSCL</sequence>
<evidence type="ECO:0000313" key="2">
    <source>
        <dbReference type="EMBL" id="RCV24423.1"/>
    </source>
</evidence>
<name>A0A368R2P7_SETIT</name>
<protein>
    <recommendedName>
        <fullName evidence="3">Secreted protein</fullName>
    </recommendedName>
</protein>